<evidence type="ECO:0000313" key="2">
    <source>
        <dbReference type="Proteomes" id="UP001056120"/>
    </source>
</evidence>
<sequence>MKARLNAAPLPPMMTTTMLLVPSSSPPLALSQSLFSCLRFSPSLFLKVASQAVVHHALKLVLYCSPTCSAAMDLSNESGS</sequence>
<reference evidence="2" key="1">
    <citation type="journal article" date="2022" name="Mol. Ecol. Resour.">
        <title>The genomes of chicory, endive, great burdock and yacon provide insights into Asteraceae palaeo-polyploidization history and plant inulin production.</title>
        <authorList>
            <person name="Fan W."/>
            <person name="Wang S."/>
            <person name="Wang H."/>
            <person name="Wang A."/>
            <person name="Jiang F."/>
            <person name="Liu H."/>
            <person name="Zhao H."/>
            <person name="Xu D."/>
            <person name="Zhang Y."/>
        </authorList>
    </citation>
    <scope>NUCLEOTIDE SEQUENCE [LARGE SCALE GENOMIC DNA]</scope>
    <source>
        <strain evidence="2">cv. Yunnan</strain>
    </source>
</reference>
<evidence type="ECO:0000313" key="1">
    <source>
        <dbReference type="EMBL" id="KAI3794449.1"/>
    </source>
</evidence>
<name>A0ACB9HFD1_9ASTR</name>
<dbReference type="Proteomes" id="UP001056120">
    <property type="component" value="Linkage Group LG12"/>
</dbReference>
<gene>
    <name evidence="1" type="ORF">L1987_37081</name>
</gene>
<protein>
    <submittedName>
        <fullName evidence="1">Uncharacterized protein</fullName>
    </submittedName>
</protein>
<organism evidence="1 2">
    <name type="scientific">Smallanthus sonchifolius</name>
    <dbReference type="NCBI Taxonomy" id="185202"/>
    <lineage>
        <taxon>Eukaryota</taxon>
        <taxon>Viridiplantae</taxon>
        <taxon>Streptophyta</taxon>
        <taxon>Embryophyta</taxon>
        <taxon>Tracheophyta</taxon>
        <taxon>Spermatophyta</taxon>
        <taxon>Magnoliopsida</taxon>
        <taxon>eudicotyledons</taxon>
        <taxon>Gunneridae</taxon>
        <taxon>Pentapetalae</taxon>
        <taxon>asterids</taxon>
        <taxon>campanulids</taxon>
        <taxon>Asterales</taxon>
        <taxon>Asteraceae</taxon>
        <taxon>Asteroideae</taxon>
        <taxon>Heliantheae alliance</taxon>
        <taxon>Millerieae</taxon>
        <taxon>Smallanthus</taxon>
    </lineage>
</organism>
<proteinExistence type="predicted"/>
<accession>A0ACB9HFD1</accession>
<dbReference type="EMBL" id="CM042029">
    <property type="protein sequence ID" value="KAI3794449.1"/>
    <property type="molecule type" value="Genomic_DNA"/>
</dbReference>
<keyword evidence="2" id="KW-1185">Reference proteome</keyword>
<comment type="caution">
    <text evidence="1">The sequence shown here is derived from an EMBL/GenBank/DDBJ whole genome shotgun (WGS) entry which is preliminary data.</text>
</comment>
<reference evidence="1 2" key="2">
    <citation type="journal article" date="2022" name="Mol. Ecol. Resour.">
        <title>The genomes of chicory, endive, great burdock and yacon provide insights into Asteraceae paleo-polyploidization history and plant inulin production.</title>
        <authorList>
            <person name="Fan W."/>
            <person name="Wang S."/>
            <person name="Wang H."/>
            <person name="Wang A."/>
            <person name="Jiang F."/>
            <person name="Liu H."/>
            <person name="Zhao H."/>
            <person name="Xu D."/>
            <person name="Zhang Y."/>
        </authorList>
    </citation>
    <scope>NUCLEOTIDE SEQUENCE [LARGE SCALE GENOMIC DNA]</scope>
    <source>
        <strain evidence="2">cv. Yunnan</strain>
        <tissue evidence="1">Leaves</tissue>
    </source>
</reference>